<name>A0A5N6ZJ22_9EURO</name>
<evidence type="ECO:0000256" key="1">
    <source>
        <dbReference type="SAM" id="Phobius"/>
    </source>
</evidence>
<proteinExistence type="predicted"/>
<dbReference type="OrthoDB" id="4508745at2759"/>
<evidence type="ECO:0000313" key="2">
    <source>
        <dbReference type="EMBL" id="KAE8357485.1"/>
    </source>
</evidence>
<keyword evidence="3" id="KW-1185">Reference proteome</keyword>
<dbReference type="EMBL" id="ML738010">
    <property type="protein sequence ID" value="KAE8357485.1"/>
    <property type="molecule type" value="Genomic_DNA"/>
</dbReference>
<dbReference type="AlphaFoldDB" id="A0A5N6ZJ22"/>
<protein>
    <submittedName>
        <fullName evidence="2">Uncharacterized protein</fullName>
    </submittedName>
</protein>
<dbReference type="GeneID" id="43662221"/>
<keyword evidence="1" id="KW-0472">Membrane</keyword>
<organism evidence="2 3">
    <name type="scientific">Aspergillus caelatus</name>
    <dbReference type="NCBI Taxonomy" id="61420"/>
    <lineage>
        <taxon>Eukaryota</taxon>
        <taxon>Fungi</taxon>
        <taxon>Dikarya</taxon>
        <taxon>Ascomycota</taxon>
        <taxon>Pezizomycotina</taxon>
        <taxon>Eurotiomycetes</taxon>
        <taxon>Eurotiomycetidae</taxon>
        <taxon>Eurotiales</taxon>
        <taxon>Aspergillaceae</taxon>
        <taxon>Aspergillus</taxon>
        <taxon>Aspergillus subgen. Circumdati</taxon>
    </lineage>
</organism>
<dbReference type="Proteomes" id="UP000326268">
    <property type="component" value="Unassembled WGS sequence"/>
</dbReference>
<gene>
    <name evidence="2" type="ORF">BDV27DRAFT_85096</name>
</gene>
<keyword evidence="1" id="KW-1133">Transmembrane helix</keyword>
<dbReference type="RefSeq" id="XP_031920566.1">
    <property type="nucleotide sequence ID" value="XM_032077775.1"/>
</dbReference>
<reference evidence="2 3" key="1">
    <citation type="submission" date="2019-04" db="EMBL/GenBank/DDBJ databases">
        <title>Friends and foes A comparative genomics studyof 23 Aspergillus species from section Flavi.</title>
        <authorList>
            <consortium name="DOE Joint Genome Institute"/>
            <person name="Kjaerbolling I."/>
            <person name="Vesth T."/>
            <person name="Frisvad J.C."/>
            <person name="Nybo J.L."/>
            <person name="Theobald S."/>
            <person name="Kildgaard S."/>
            <person name="Isbrandt T."/>
            <person name="Kuo A."/>
            <person name="Sato A."/>
            <person name="Lyhne E.K."/>
            <person name="Kogle M.E."/>
            <person name="Wiebenga A."/>
            <person name="Kun R.S."/>
            <person name="Lubbers R.J."/>
            <person name="Makela M.R."/>
            <person name="Barry K."/>
            <person name="Chovatia M."/>
            <person name="Clum A."/>
            <person name="Daum C."/>
            <person name="Haridas S."/>
            <person name="He G."/>
            <person name="LaButti K."/>
            <person name="Lipzen A."/>
            <person name="Mondo S."/>
            <person name="Riley R."/>
            <person name="Salamov A."/>
            <person name="Simmons B.A."/>
            <person name="Magnuson J.K."/>
            <person name="Henrissat B."/>
            <person name="Mortensen U.H."/>
            <person name="Larsen T.O."/>
            <person name="Devries R.P."/>
            <person name="Grigoriev I.V."/>
            <person name="Machida M."/>
            <person name="Baker S.E."/>
            <person name="Andersen M.R."/>
        </authorList>
    </citation>
    <scope>NUCLEOTIDE SEQUENCE [LARGE SCALE GENOMIC DNA]</scope>
    <source>
        <strain evidence="2 3">CBS 763.97</strain>
    </source>
</reference>
<evidence type="ECO:0000313" key="3">
    <source>
        <dbReference type="Proteomes" id="UP000326268"/>
    </source>
</evidence>
<sequence>MTHFRRSVVRSLQHLHYIWALGFHSFPEVVQLFWHSMALLSFLLVSQVWVFGIVGWMAKEKCAVSFVWISDALWFTCALSTLRPQADFVFFYFGSTSIGRDSTIYA</sequence>
<feature type="transmembrane region" description="Helical" evidence="1">
    <location>
        <begin position="32"/>
        <end position="56"/>
    </location>
</feature>
<accession>A0A5N6ZJ22</accession>
<keyword evidence="1" id="KW-0812">Transmembrane</keyword>